<keyword evidence="6" id="KW-1185">Reference proteome</keyword>
<sequence>MNSEQNFVGTDEQHPEVEEISALTEGVLPQDRTDEVRAHLFGCELCADVRDSLEEIRGLLGRLPGPPQMPADVAGRIDAALAAETLLAATSPTPGEPVERRPASTPQRRAHAAGGPARSARSGPGRGQGGGSRRRRSPAVLLALTCALVVLGFSAFFISALTSGDSGSDMGAKADRATAPVHGYTDANLEPTVRKLLTSGQDDSSAKYHRENGETSERSPLVRPSKNPVGPSLPGCVLKATGRPSEQPLATDQGVYRGKQVDVVVLPDRSDSRRVNVFLVDSSCANASPSGTGTVLLQRTVPRS</sequence>
<keyword evidence="1" id="KW-0805">Transcription regulation</keyword>
<name>A0A917ZLF2_9ACTN</name>
<evidence type="ECO:0000256" key="4">
    <source>
        <dbReference type="SAM" id="Phobius"/>
    </source>
</evidence>
<dbReference type="InterPro" id="IPR041916">
    <property type="entry name" value="Anti_sigma_zinc_sf"/>
</dbReference>
<organism evidence="5 6">
    <name type="scientific">Wenjunlia tyrosinilytica</name>
    <dbReference type="NCBI Taxonomy" id="1544741"/>
    <lineage>
        <taxon>Bacteria</taxon>
        <taxon>Bacillati</taxon>
        <taxon>Actinomycetota</taxon>
        <taxon>Actinomycetes</taxon>
        <taxon>Kitasatosporales</taxon>
        <taxon>Streptomycetaceae</taxon>
        <taxon>Wenjunlia</taxon>
    </lineage>
</organism>
<evidence type="ECO:0000256" key="2">
    <source>
        <dbReference type="ARBA" id="ARBA00023163"/>
    </source>
</evidence>
<dbReference type="EMBL" id="BMMS01000008">
    <property type="protein sequence ID" value="GGO86234.1"/>
    <property type="molecule type" value="Genomic_DNA"/>
</dbReference>
<dbReference type="Proteomes" id="UP000641932">
    <property type="component" value="Unassembled WGS sequence"/>
</dbReference>
<proteinExistence type="predicted"/>
<evidence type="ECO:0000313" key="6">
    <source>
        <dbReference type="Proteomes" id="UP000641932"/>
    </source>
</evidence>
<dbReference type="Gene3D" id="1.10.10.1320">
    <property type="entry name" value="Anti-sigma factor, zinc-finger domain"/>
    <property type="match status" value="1"/>
</dbReference>
<feature type="region of interest" description="Disordered" evidence="3">
    <location>
        <begin position="88"/>
        <end position="134"/>
    </location>
</feature>
<reference evidence="5" key="1">
    <citation type="journal article" date="2014" name="Int. J. Syst. Evol. Microbiol.">
        <title>Complete genome sequence of Corynebacterium casei LMG S-19264T (=DSM 44701T), isolated from a smear-ripened cheese.</title>
        <authorList>
            <consortium name="US DOE Joint Genome Institute (JGI-PGF)"/>
            <person name="Walter F."/>
            <person name="Albersmeier A."/>
            <person name="Kalinowski J."/>
            <person name="Ruckert C."/>
        </authorList>
    </citation>
    <scope>NUCLEOTIDE SEQUENCE</scope>
    <source>
        <strain evidence="5">CGMCC 4.7201</strain>
    </source>
</reference>
<protein>
    <recommendedName>
        <fullName evidence="7">Zinc-finger domain-containing protein</fullName>
    </recommendedName>
</protein>
<evidence type="ECO:0000256" key="1">
    <source>
        <dbReference type="ARBA" id="ARBA00023015"/>
    </source>
</evidence>
<comment type="caution">
    <text evidence="5">The sequence shown here is derived from an EMBL/GenBank/DDBJ whole genome shotgun (WGS) entry which is preliminary data.</text>
</comment>
<dbReference type="AlphaFoldDB" id="A0A917ZLF2"/>
<feature type="transmembrane region" description="Helical" evidence="4">
    <location>
        <begin position="139"/>
        <end position="161"/>
    </location>
</feature>
<accession>A0A917ZLF2</accession>
<gene>
    <name evidence="5" type="ORF">GCM10012280_21870</name>
</gene>
<keyword evidence="4" id="KW-0472">Membrane</keyword>
<feature type="region of interest" description="Disordered" evidence="3">
    <location>
        <begin position="199"/>
        <end position="233"/>
    </location>
</feature>
<feature type="compositionally biased region" description="Basic and acidic residues" evidence="3">
    <location>
        <begin position="204"/>
        <end position="217"/>
    </location>
</feature>
<evidence type="ECO:0000313" key="5">
    <source>
        <dbReference type="EMBL" id="GGO86234.1"/>
    </source>
</evidence>
<evidence type="ECO:0008006" key="7">
    <source>
        <dbReference type="Google" id="ProtNLM"/>
    </source>
</evidence>
<keyword evidence="4" id="KW-0812">Transmembrane</keyword>
<evidence type="ECO:0000256" key="3">
    <source>
        <dbReference type="SAM" id="MobiDB-lite"/>
    </source>
</evidence>
<dbReference type="RefSeq" id="WP_189131386.1">
    <property type="nucleotide sequence ID" value="NZ_BMMS01000008.1"/>
</dbReference>
<keyword evidence="2" id="KW-0804">Transcription</keyword>
<keyword evidence="4" id="KW-1133">Transmembrane helix</keyword>
<reference evidence="5" key="2">
    <citation type="submission" date="2020-09" db="EMBL/GenBank/DDBJ databases">
        <authorList>
            <person name="Sun Q."/>
            <person name="Zhou Y."/>
        </authorList>
    </citation>
    <scope>NUCLEOTIDE SEQUENCE</scope>
    <source>
        <strain evidence="5">CGMCC 4.7201</strain>
    </source>
</reference>
<feature type="compositionally biased region" description="Low complexity" evidence="3">
    <location>
        <begin position="112"/>
        <end position="123"/>
    </location>
</feature>